<proteinExistence type="predicted"/>
<evidence type="ECO:0000256" key="1">
    <source>
        <dbReference type="SAM" id="MobiDB-lite"/>
    </source>
</evidence>
<feature type="non-terminal residue" evidence="2">
    <location>
        <position position="1"/>
    </location>
</feature>
<accession>A0A197JHQ6</accession>
<dbReference type="Proteomes" id="UP000078512">
    <property type="component" value="Unassembled WGS sequence"/>
</dbReference>
<name>A0A197JHQ6_9FUNG</name>
<evidence type="ECO:0000313" key="2">
    <source>
        <dbReference type="EMBL" id="OAQ24722.1"/>
    </source>
</evidence>
<dbReference type="AlphaFoldDB" id="A0A197JHQ6"/>
<keyword evidence="3" id="KW-1185">Reference proteome</keyword>
<protein>
    <submittedName>
        <fullName evidence="2">Uncharacterized protein</fullName>
    </submittedName>
</protein>
<feature type="compositionally biased region" description="Basic and acidic residues" evidence="1">
    <location>
        <begin position="105"/>
        <end position="114"/>
    </location>
</feature>
<reference evidence="2 3" key="1">
    <citation type="submission" date="2016-05" db="EMBL/GenBank/DDBJ databases">
        <title>Genome sequencing reveals origins of a unique bacterial endosymbiosis in the earliest lineages of terrestrial Fungi.</title>
        <authorList>
            <consortium name="DOE Joint Genome Institute"/>
            <person name="Uehling J."/>
            <person name="Gryganskyi A."/>
            <person name="Hameed K."/>
            <person name="Tschaplinski T."/>
            <person name="Misztal P."/>
            <person name="Wu S."/>
            <person name="Desiro A."/>
            <person name="Vande Pol N."/>
            <person name="Du Z.-Y."/>
            <person name="Zienkiewicz A."/>
            <person name="Zienkiewicz K."/>
            <person name="Morin E."/>
            <person name="Tisserant E."/>
            <person name="Splivallo R."/>
            <person name="Hainaut M."/>
            <person name="Henrissat B."/>
            <person name="Ohm R."/>
            <person name="Kuo A."/>
            <person name="Yan J."/>
            <person name="Lipzen A."/>
            <person name="Nolan M."/>
            <person name="Labutti K."/>
            <person name="Barry K."/>
            <person name="Goldstein A."/>
            <person name="Labbe J."/>
            <person name="Schadt C."/>
            <person name="Tuskan G."/>
            <person name="Grigoriev I."/>
            <person name="Martin F."/>
            <person name="Vilgalys R."/>
            <person name="Bonito G."/>
        </authorList>
    </citation>
    <scope>NUCLEOTIDE SEQUENCE [LARGE SCALE GENOMIC DNA]</scope>
    <source>
        <strain evidence="2 3">AG-77</strain>
    </source>
</reference>
<evidence type="ECO:0000313" key="3">
    <source>
        <dbReference type="Proteomes" id="UP000078512"/>
    </source>
</evidence>
<feature type="region of interest" description="Disordered" evidence="1">
    <location>
        <begin position="98"/>
        <end position="129"/>
    </location>
</feature>
<sequence>FPVQIQEELLNQVRYWTSQAEMKEKLNQEYDTKISEQERIIDALNKQRRMREESDERLKEDQWNLELMNQELRTQCADLQQQLSRSLHENGKVQKALAAASEQVEQMKDKEERTAGQLELTKSRHEQDM</sequence>
<gene>
    <name evidence="2" type="ORF">K457DRAFT_43017</name>
</gene>
<dbReference type="OrthoDB" id="2149224at2759"/>
<dbReference type="EMBL" id="KV442089">
    <property type="protein sequence ID" value="OAQ24722.1"/>
    <property type="molecule type" value="Genomic_DNA"/>
</dbReference>
<organism evidence="2 3">
    <name type="scientific">Linnemannia elongata AG-77</name>
    <dbReference type="NCBI Taxonomy" id="1314771"/>
    <lineage>
        <taxon>Eukaryota</taxon>
        <taxon>Fungi</taxon>
        <taxon>Fungi incertae sedis</taxon>
        <taxon>Mucoromycota</taxon>
        <taxon>Mortierellomycotina</taxon>
        <taxon>Mortierellomycetes</taxon>
        <taxon>Mortierellales</taxon>
        <taxon>Mortierellaceae</taxon>
        <taxon>Linnemannia</taxon>
    </lineage>
</organism>
<feature type="non-terminal residue" evidence="2">
    <location>
        <position position="129"/>
    </location>
</feature>
<dbReference type="STRING" id="1314771.A0A197JHQ6"/>